<dbReference type="AlphaFoldDB" id="A0A0E9TG92"/>
<protein>
    <submittedName>
        <fullName evidence="1">Uncharacterized protein</fullName>
    </submittedName>
</protein>
<proteinExistence type="predicted"/>
<name>A0A0E9TG92_ANGAN</name>
<sequence length="34" mass="4040">MHFNKTEHQYCCDVFSWSSIDRLYPNRASGSQMT</sequence>
<organism evidence="1">
    <name type="scientific">Anguilla anguilla</name>
    <name type="common">European freshwater eel</name>
    <name type="synonym">Muraena anguilla</name>
    <dbReference type="NCBI Taxonomy" id="7936"/>
    <lineage>
        <taxon>Eukaryota</taxon>
        <taxon>Metazoa</taxon>
        <taxon>Chordata</taxon>
        <taxon>Craniata</taxon>
        <taxon>Vertebrata</taxon>
        <taxon>Euteleostomi</taxon>
        <taxon>Actinopterygii</taxon>
        <taxon>Neopterygii</taxon>
        <taxon>Teleostei</taxon>
        <taxon>Anguilliformes</taxon>
        <taxon>Anguillidae</taxon>
        <taxon>Anguilla</taxon>
    </lineage>
</organism>
<reference evidence="1" key="1">
    <citation type="submission" date="2014-11" db="EMBL/GenBank/DDBJ databases">
        <authorList>
            <person name="Amaro Gonzalez C."/>
        </authorList>
    </citation>
    <scope>NUCLEOTIDE SEQUENCE</scope>
</reference>
<dbReference type="EMBL" id="GBXM01055873">
    <property type="protein sequence ID" value="JAH52704.1"/>
    <property type="molecule type" value="Transcribed_RNA"/>
</dbReference>
<evidence type="ECO:0000313" key="1">
    <source>
        <dbReference type="EMBL" id="JAH52704.1"/>
    </source>
</evidence>
<accession>A0A0E9TG92</accession>
<reference evidence="1" key="2">
    <citation type="journal article" date="2015" name="Fish Shellfish Immunol.">
        <title>Early steps in the European eel (Anguilla anguilla)-Vibrio vulnificus interaction in the gills: Role of the RtxA13 toxin.</title>
        <authorList>
            <person name="Callol A."/>
            <person name="Pajuelo D."/>
            <person name="Ebbesson L."/>
            <person name="Teles M."/>
            <person name="MacKenzie S."/>
            <person name="Amaro C."/>
        </authorList>
    </citation>
    <scope>NUCLEOTIDE SEQUENCE</scope>
</reference>